<dbReference type="AlphaFoldDB" id="A0A654BM15"/>
<protein>
    <submittedName>
        <fullName evidence="5">TetR family transcriptional regulator</fullName>
    </submittedName>
</protein>
<evidence type="ECO:0000256" key="1">
    <source>
        <dbReference type="ARBA" id="ARBA00022491"/>
    </source>
</evidence>
<feature type="DNA-binding region" description="H-T-H motif" evidence="3">
    <location>
        <begin position="32"/>
        <end position="51"/>
    </location>
</feature>
<evidence type="ECO:0000259" key="4">
    <source>
        <dbReference type="PROSITE" id="PS50977"/>
    </source>
</evidence>
<evidence type="ECO:0000256" key="2">
    <source>
        <dbReference type="ARBA" id="ARBA00023125"/>
    </source>
</evidence>
<gene>
    <name evidence="5" type="ORF">BACI71_70567</name>
</gene>
<keyword evidence="2 3" id="KW-0238">DNA-binding</keyword>
<dbReference type="SUPFAM" id="SSF46689">
    <property type="entry name" value="Homeodomain-like"/>
    <property type="match status" value="1"/>
</dbReference>
<dbReference type="Gene3D" id="1.10.357.10">
    <property type="entry name" value="Tetracycline Repressor, domain 2"/>
    <property type="match status" value="1"/>
</dbReference>
<dbReference type="Proteomes" id="UP000437562">
    <property type="component" value="Unassembled WGS sequence"/>
</dbReference>
<dbReference type="InterPro" id="IPR039532">
    <property type="entry name" value="TetR_C_Firmicutes"/>
</dbReference>
<dbReference type="Pfam" id="PF14278">
    <property type="entry name" value="TetR_C_8"/>
    <property type="match status" value="1"/>
</dbReference>
<dbReference type="EMBL" id="CABWMC010000032">
    <property type="protein sequence ID" value="VXC81515.1"/>
    <property type="molecule type" value="Genomic_DNA"/>
</dbReference>
<dbReference type="PROSITE" id="PS50977">
    <property type="entry name" value="HTH_TETR_2"/>
    <property type="match status" value="1"/>
</dbReference>
<dbReference type="RefSeq" id="WP_159146810.1">
    <property type="nucleotide sequence ID" value="NZ_LR733376.1"/>
</dbReference>
<proteinExistence type="predicted"/>
<dbReference type="PANTHER" id="PTHR43479:SF7">
    <property type="entry name" value="TETR-FAMILY TRANSCRIPTIONAL REGULATOR"/>
    <property type="match status" value="1"/>
</dbReference>
<reference evidence="5 6" key="1">
    <citation type="submission" date="2019-10" db="EMBL/GenBank/DDBJ databases">
        <authorList>
            <person name="Karimi E."/>
        </authorList>
    </citation>
    <scope>NUCLEOTIDE SEQUENCE [LARGE SCALE GENOMIC DNA]</scope>
    <source>
        <strain evidence="5">Bacillus sp. 71</strain>
    </source>
</reference>
<dbReference type="GO" id="GO:0003677">
    <property type="term" value="F:DNA binding"/>
    <property type="evidence" value="ECO:0007669"/>
    <property type="project" value="UniProtKB-UniRule"/>
</dbReference>
<accession>A0A654BM15</accession>
<evidence type="ECO:0000256" key="3">
    <source>
        <dbReference type="PROSITE-ProRule" id="PRU00335"/>
    </source>
</evidence>
<dbReference type="InterPro" id="IPR001647">
    <property type="entry name" value="HTH_TetR"/>
</dbReference>
<keyword evidence="1" id="KW-0678">Repressor</keyword>
<evidence type="ECO:0000313" key="6">
    <source>
        <dbReference type="Proteomes" id="UP000437562"/>
    </source>
</evidence>
<feature type="domain" description="HTH tetR-type" evidence="4">
    <location>
        <begin position="9"/>
        <end position="69"/>
    </location>
</feature>
<sequence>MMRTDMRIVKTKEALHNALLELLNEKTLEVISISEICRKAKINRGTFYLHYKQVEDLFGEYFKEITADLTRSYQEPYRYVSVLKTSKLDPSTIRIFHHIEKYKTFYRIVFSKKVPLMYYYLFFEEIKHLLFQDKGSLLKEGVNDSLYCSYQANAIIGIIIEWYQNDFSYSTSYLNDQLVQILNMEVDG</sequence>
<dbReference type="Pfam" id="PF00440">
    <property type="entry name" value="TetR_N"/>
    <property type="match status" value="1"/>
</dbReference>
<organism evidence="5 6">
    <name type="scientific">Bacillus mycoides</name>
    <dbReference type="NCBI Taxonomy" id="1405"/>
    <lineage>
        <taxon>Bacteria</taxon>
        <taxon>Bacillati</taxon>
        <taxon>Bacillota</taxon>
        <taxon>Bacilli</taxon>
        <taxon>Bacillales</taxon>
        <taxon>Bacillaceae</taxon>
        <taxon>Bacillus</taxon>
        <taxon>Bacillus cereus group</taxon>
    </lineage>
</organism>
<evidence type="ECO:0000313" key="5">
    <source>
        <dbReference type="EMBL" id="VXC81515.1"/>
    </source>
</evidence>
<dbReference type="PANTHER" id="PTHR43479">
    <property type="entry name" value="ACREF/ENVCD OPERON REPRESSOR-RELATED"/>
    <property type="match status" value="1"/>
</dbReference>
<dbReference type="InterPro" id="IPR050624">
    <property type="entry name" value="HTH-type_Tx_Regulator"/>
</dbReference>
<name>A0A654BM15_BACMY</name>
<dbReference type="InterPro" id="IPR009057">
    <property type="entry name" value="Homeodomain-like_sf"/>
</dbReference>